<dbReference type="EMBL" id="BPLR01010412">
    <property type="protein sequence ID" value="GIY39145.1"/>
    <property type="molecule type" value="Genomic_DNA"/>
</dbReference>
<dbReference type="Proteomes" id="UP001054945">
    <property type="component" value="Unassembled WGS sequence"/>
</dbReference>
<proteinExistence type="predicted"/>
<keyword evidence="2" id="KW-1185">Reference proteome</keyword>
<organism evidence="1 2">
    <name type="scientific">Caerostris extrusa</name>
    <name type="common">Bark spider</name>
    <name type="synonym">Caerostris bankana</name>
    <dbReference type="NCBI Taxonomy" id="172846"/>
    <lineage>
        <taxon>Eukaryota</taxon>
        <taxon>Metazoa</taxon>
        <taxon>Ecdysozoa</taxon>
        <taxon>Arthropoda</taxon>
        <taxon>Chelicerata</taxon>
        <taxon>Arachnida</taxon>
        <taxon>Araneae</taxon>
        <taxon>Araneomorphae</taxon>
        <taxon>Entelegynae</taxon>
        <taxon>Araneoidea</taxon>
        <taxon>Araneidae</taxon>
        <taxon>Caerostris</taxon>
    </lineage>
</organism>
<dbReference type="AlphaFoldDB" id="A0AAV4SZD3"/>
<comment type="caution">
    <text evidence="1">The sequence shown here is derived from an EMBL/GenBank/DDBJ whole genome shotgun (WGS) entry which is preliminary data.</text>
</comment>
<gene>
    <name evidence="1" type="ORF">CEXT_593261</name>
</gene>
<protein>
    <submittedName>
        <fullName evidence="1">Uncharacterized protein</fullName>
    </submittedName>
</protein>
<reference evidence="1 2" key="1">
    <citation type="submission" date="2021-06" db="EMBL/GenBank/DDBJ databases">
        <title>Caerostris extrusa draft genome.</title>
        <authorList>
            <person name="Kono N."/>
            <person name="Arakawa K."/>
        </authorList>
    </citation>
    <scope>NUCLEOTIDE SEQUENCE [LARGE SCALE GENOMIC DNA]</scope>
</reference>
<sequence>MHFLEFGLSTNMLRIKTHIRPTSRTDIANVSVGASSINARGFCSPFFLSSLTRCTNLTDLLFSARRGEVHACIGA</sequence>
<evidence type="ECO:0000313" key="2">
    <source>
        <dbReference type="Proteomes" id="UP001054945"/>
    </source>
</evidence>
<accession>A0AAV4SZD3</accession>
<name>A0AAV4SZD3_CAEEX</name>
<evidence type="ECO:0000313" key="1">
    <source>
        <dbReference type="EMBL" id="GIY39145.1"/>
    </source>
</evidence>